<dbReference type="GO" id="GO:0005524">
    <property type="term" value="F:ATP binding"/>
    <property type="evidence" value="ECO:0007669"/>
    <property type="project" value="UniProtKB-KW"/>
</dbReference>
<name>A0A2Z2MYP1_9EURY</name>
<dbReference type="InterPro" id="IPR045628">
    <property type="entry name" value="Lhr_WH_dom"/>
</dbReference>
<dbReference type="InterPro" id="IPR014001">
    <property type="entry name" value="Helicase_ATP-bd"/>
</dbReference>
<dbReference type="PANTHER" id="PTHR47962:SF6">
    <property type="entry name" value="LARGE HELICASE-RELATED PROTEIN"/>
    <property type="match status" value="1"/>
</dbReference>
<gene>
    <name evidence="13" type="ORF">A3L11_07760</name>
</gene>
<keyword evidence="14" id="KW-1185">Reference proteome</keyword>
<dbReference type="SMART" id="SM00306">
    <property type="entry name" value="HintN"/>
    <property type="match status" value="1"/>
</dbReference>
<dbReference type="GO" id="GO:0016539">
    <property type="term" value="P:intein-mediated protein splicing"/>
    <property type="evidence" value="ECO:0007669"/>
    <property type="project" value="InterPro"/>
</dbReference>
<protein>
    <submittedName>
        <fullName evidence="13">ATP-dependent helicase</fullName>
    </submittedName>
</protein>
<dbReference type="InterPro" id="IPR006141">
    <property type="entry name" value="Intein_N"/>
</dbReference>
<keyword evidence="5" id="KW-0068">Autocatalytic cleavage</keyword>
<dbReference type="InterPro" id="IPR003587">
    <property type="entry name" value="Hint_dom_N"/>
</dbReference>
<keyword evidence="9" id="KW-0234">DNA repair</keyword>
<reference evidence="13 14" key="1">
    <citation type="submission" date="2016-04" db="EMBL/GenBank/DDBJ databases">
        <title>Complete genome sequence of Thermococcus siculi type strain RG-20.</title>
        <authorList>
            <person name="Oger P.M."/>
        </authorList>
    </citation>
    <scope>NUCLEOTIDE SEQUENCE [LARGE SCALE GENOMIC DNA]</scope>
    <source>
        <strain evidence="13 14">RG-20</strain>
    </source>
</reference>
<evidence type="ECO:0000256" key="3">
    <source>
        <dbReference type="ARBA" id="ARBA00022801"/>
    </source>
</evidence>
<dbReference type="SMART" id="SM00487">
    <property type="entry name" value="DEXDc"/>
    <property type="match status" value="1"/>
</dbReference>
<dbReference type="PROSITE" id="PS50819">
    <property type="entry name" value="INTEIN_ENDONUCLEASE"/>
    <property type="match status" value="1"/>
</dbReference>
<dbReference type="InterPro" id="IPR004042">
    <property type="entry name" value="Intein_endonuc_central"/>
</dbReference>
<dbReference type="GO" id="GO:0016887">
    <property type="term" value="F:ATP hydrolysis activity"/>
    <property type="evidence" value="ECO:0007669"/>
    <property type="project" value="TreeGrafter"/>
</dbReference>
<dbReference type="Gene3D" id="2.170.16.10">
    <property type="entry name" value="Hedgehog/Intein (Hint) domain"/>
    <property type="match status" value="2"/>
</dbReference>
<dbReference type="SMART" id="SM00305">
    <property type="entry name" value="HintC"/>
    <property type="match status" value="1"/>
</dbReference>
<dbReference type="CDD" id="cd17922">
    <property type="entry name" value="DEXHc_LHR-like"/>
    <property type="match status" value="1"/>
</dbReference>
<evidence type="ECO:0000313" key="13">
    <source>
        <dbReference type="EMBL" id="ASJ09130.1"/>
    </source>
</evidence>
<keyword evidence="6" id="KW-0067">ATP-binding</keyword>
<dbReference type="NCBIfam" id="TIGR01445">
    <property type="entry name" value="intein_Nterm"/>
    <property type="match status" value="1"/>
</dbReference>
<evidence type="ECO:0000256" key="9">
    <source>
        <dbReference type="ARBA" id="ARBA00023204"/>
    </source>
</evidence>
<evidence type="ECO:0000313" key="14">
    <source>
        <dbReference type="Proteomes" id="UP000250125"/>
    </source>
</evidence>
<evidence type="ECO:0000256" key="7">
    <source>
        <dbReference type="ARBA" id="ARBA00023000"/>
    </source>
</evidence>
<dbReference type="InterPro" id="IPR004860">
    <property type="entry name" value="LAGLIDADG_dom"/>
</dbReference>
<dbReference type="GO" id="GO:0006281">
    <property type="term" value="P:DNA repair"/>
    <property type="evidence" value="ECO:0007669"/>
    <property type="project" value="UniProtKB-KW"/>
</dbReference>
<dbReference type="Pfam" id="PF14528">
    <property type="entry name" value="LAGLIDADG_3"/>
    <property type="match status" value="1"/>
</dbReference>
<keyword evidence="3" id="KW-0378">Hydrolase</keyword>
<keyword evidence="4 13" id="KW-0347">Helicase</keyword>
<evidence type="ECO:0000256" key="4">
    <source>
        <dbReference type="ARBA" id="ARBA00022806"/>
    </source>
</evidence>
<keyword evidence="2" id="KW-0227">DNA damage</keyword>
<dbReference type="InterPro" id="IPR013701">
    <property type="entry name" value="Lhr-like_DEAD/DEAH_assoc"/>
</dbReference>
<keyword evidence="7" id="KW-0651">Protein splicing</keyword>
<evidence type="ECO:0000259" key="12">
    <source>
        <dbReference type="PROSITE" id="PS51192"/>
    </source>
</evidence>
<dbReference type="RefSeq" id="WP_088856364.1">
    <property type="nucleotide sequence ID" value="NZ_CP015103.1"/>
</dbReference>
<dbReference type="Pfam" id="PF14890">
    <property type="entry name" value="Intein_splicing"/>
    <property type="match status" value="1"/>
</dbReference>
<dbReference type="PANTHER" id="PTHR47962">
    <property type="entry name" value="ATP-DEPENDENT HELICASE LHR-RELATED-RELATED"/>
    <property type="match status" value="1"/>
</dbReference>
<dbReference type="InterPro" id="IPR001650">
    <property type="entry name" value="Helicase_C-like"/>
</dbReference>
<dbReference type="InterPro" id="IPR006142">
    <property type="entry name" value="INTEIN"/>
</dbReference>
<accession>A0A2Z2MYP1</accession>
<dbReference type="InterPro" id="IPR052511">
    <property type="entry name" value="ATP-dep_Helicase"/>
</dbReference>
<keyword evidence="8" id="KW-0238">DNA-binding</keyword>
<dbReference type="GO" id="GO:0004519">
    <property type="term" value="F:endonuclease activity"/>
    <property type="evidence" value="ECO:0007669"/>
    <property type="project" value="InterPro"/>
</dbReference>
<dbReference type="SUPFAM" id="SSF52540">
    <property type="entry name" value="P-loop containing nucleoside triphosphate hydrolases"/>
    <property type="match status" value="2"/>
</dbReference>
<dbReference type="InterPro" id="IPR027434">
    <property type="entry name" value="Homing_endonucl"/>
</dbReference>
<dbReference type="GeneID" id="33318124"/>
<dbReference type="Gene3D" id="3.40.50.300">
    <property type="entry name" value="P-loop containing nucleotide triphosphate hydrolases"/>
    <property type="match status" value="3"/>
</dbReference>
<dbReference type="GO" id="GO:0003677">
    <property type="term" value="F:DNA binding"/>
    <property type="evidence" value="ECO:0007669"/>
    <property type="project" value="UniProtKB-KW"/>
</dbReference>
<feature type="domain" description="Helicase ATP-binding" evidence="12">
    <location>
        <begin position="44"/>
        <end position="238"/>
    </location>
</feature>
<evidence type="ECO:0000256" key="8">
    <source>
        <dbReference type="ARBA" id="ARBA00023125"/>
    </source>
</evidence>
<dbReference type="EMBL" id="CP015103">
    <property type="protein sequence ID" value="ASJ09130.1"/>
    <property type="molecule type" value="Genomic_DNA"/>
</dbReference>
<dbReference type="InterPro" id="IPR003586">
    <property type="entry name" value="Hint_dom_C"/>
</dbReference>
<dbReference type="PROSITE" id="PS50817">
    <property type="entry name" value="INTEIN_N_TER"/>
    <property type="match status" value="1"/>
</dbReference>
<evidence type="ECO:0000259" key="11">
    <source>
        <dbReference type="PROSITE" id="PS50819"/>
    </source>
</evidence>
<dbReference type="GO" id="GO:0140097">
    <property type="term" value="F:catalytic activity, acting on DNA"/>
    <property type="evidence" value="ECO:0007669"/>
    <property type="project" value="UniProtKB-ARBA"/>
</dbReference>
<dbReference type="Pfam" id="PF08494">
    <property type="entry name" value="DEAD_assoc"/>
    <property type="match status" value="1"/>
</dbReference>
<dbReference type="GO" id="GO:0004386">
    <property type="term" value="F:helicase activity"/>
    <property type="evidence" value="ECO:0007669"/>
    <property type="project" value="UniProtKB-KW"/>
</dbReference>
<keyword evidence="1" id="KW-0547">Nucleotide-binding</keyword>
<dbReference type="CDD" id="cd00081">
    <property type="entry name" value="Hint"/>
    <property type="match status" value="1"/>
</dbReference>
<keyword evidence="10" id="KW-0413">Isomerase</keyword>
<dbReference type="PRINTS" id="PR00379">
    <property type="entry name" value="INTEIN"/>
</dbReference>
<dbReference type="Gene3D" id="3.10.28.10">
    <property type="entry name" value="Homing endonucleases"/>
    <property type="match status" value="1"/>
</dbReference>
<dbReference type="SUPFAM" id="SSF51294">
    <property type="entry name" value="Hedgehog/intein (Hint) domain"/>
    <property type="match status" value="1"/>
</dbReference>
<evidence type="ECO:0000256" key="5">
    <source>
        <dbReference type="ARBA" id="ARBA00022813"/>
    </source>
</evidence>
<evidence type="ECO:0000256" key="1">
    <source>
        <dbReference type="ARBA" id="ARBA00022741"/>
    </source>
</evidence>
<evidence type="ECO:0000256" key="10">
    <source>
        <dbReference type="ARBA" id="ARBA00023235"/>
    </source>
</evidence>
<dbReference type="InterPro" id="IPR027417">
    <property type="entry name" value="P-loop_NTPase"/>
</dbReference>
<dbReference type="KEGG" id="tsl:A3L11_07760"/>
<proteinExistence type="predicted"/>
<dbReference type="Pfam" id="PF00270">
    <property type="entry name" value="DEAD"/>
    <property type="match status" value="1"/>
</dbReference>
<dbReference type="SUPFAM" id="SSF55608">
    <property type="entry name" value="Homing endonucleases"/>
    <property type="match status" value="1"/>
</dbReference>
<dbReference type="Pfam" id="PF00271">
    <property type="entry name" value="Helicase_C"/>
    <property type="match status" value="1"/>
</dbReference>
<dbReference type="Proteomes" id="UP000250125">
    <property type="component" value="Chromosome"/>
</dbReference>
<evidence type="ECO:0000256" key="6">
    <source>
        <dbReference type="ARBA" id="ARBA00022840"/>
    </source>
</evidence>
<dbReference type="PROSITE" id="PS51192">
    <property type="entry name" value="HELICASE_ATP_BIND_1"/>
    <property type="match status" value="1"/>
</dbReference>
<evidence type="ECO:0000256" key="2">
    <source>
        <dbReference type="ARBA" id="ARBA00022763"/>
    </source>
</evidence>
<sequence>MSGRIRWAKREYSDEEIFSILSEPVREWFKRKFGTFTPPQRYAVIEIHRGENVLISSPTGSGKTLSAFLSAINELILLGKEGKLEDKIYVLYVSPLRALNNDIKRNLEGPLAEIKEVARELGYDLPEIRVGIRTSDTSSYQKSKMVKRPPHILITTPESLAIALNAPKFGQRLKTVKYVIIDEVHALAENKRGTHLALSVERLQEMAENDFVRIGLSATIHPLEEVAKFVFGFDDDGEPRPGLIVDVSFAKETEIRVESVVEDLIYTDAGTLSEALYKRLAELIREHRTTLIFTNTRSGAERVAFNLKKRYPEFEGLIEAHHSSLSREVRLDVEEKLKRGELKAVVCVSGDSRVLTENGPVEIRHLDSEKIGGTRNLKVELVGFHEPHRVKYGKEGIKIKTRLGFEIKATKEHRFLTVDENGELRWVEAWKLKEGGWVGVARRLPSPNVKVSILGLLPENAYLKLKPEFMRELKLSIQAKFGSIRAYSEKKGWDASYLTKQLNGVYPFRWERLNAILNDVGIELTERDVERITSDKGRYSLPLEFTPGMARLLGFWMADGSWKGGTLTLFSSDRNMLEKYRELCQSEFGAEGAIRMQNESTYSLEISFNLLPAIFKNLTGNTGRKSKLGAFPSIIYSLPEEHKREFLAGYFDGDGFLEVKGGRVYSAGFSTFNKRFAEGIRDILLQLGIVSSIRARRYDEFQTFKDRIIPKRGFSYTVSVLGGEYLERFFEKITPWRSDYSGWRDMYSRGYSNFDVIPNLGKRLRHIRERLGISTYRMTKLGLYNPVRVELGEREISRRNLKTLVEFYERVARENGIKEVLKDLSHLRKLAKGDVFFDRITSIEPLYIDVAYGIINSETGNYIVEGFLSKNSSTSLELGIDIGTIDLVILIGSPKSVNRALQRIGRAGHRLHDVSKGVILALDRDDLVEVTVLAHNARNRRLDRVKIPKNPLDVLVQHLLGMALNRVWEVEEAYRVVRRAYPYRDLPFEDFMSVLRYLAGEYAGLEERKVYAKIWLEDGKFGKRGKMTRAIYYMNVGTIPDEAKIRVYTMDKQMIGTVEEEFAERLMPGDIFVLAGRTYEFVKSRGNKIYVIPRQGAKPTIPAWFSEMLPLSFDLALDIQRFRREMTGLAHRKDAVRRLMRKYGIDERAARAILAYFREQARYSTVPDDETVLVEIVRGEKRNEYFFHTLIGRRANDALSRAFAYRVSRWKGTNVGVAINDNGFALLLPKDVELSEEEIRALFQIEDLRGTLRRALDNTELLKRRFRHVANRGLLILRRYIGRSKRLGRQQVMAVALLRVLKENHPDFPLLREVYREIMEDKMDVENAELFLSWVRKGRIRVVVEEHDVPSPFAFNLEAIGSSDVVLMEDRRELIKQLHRKIMAMIEASG</sequence>
<dbReference type="OrthoDB" id="372104at2157"/>
<dbReference type="InterPro" id="IPR011545">
    <property type="entry name" value="DEAD/DEAH_box_helicase_dom"/>
</dbReference>
<dbReference type="SMART" id="SM00490">
    <property type="entry name" value="HELICc"/>
    <property type="match status" value="1"/>
</dbReference>
<feature type="domain" description="DOD-type homing endonuclease" evidence="11">
    <location>
        <begin position="552"/>
        <end position="689"/>
    </location>
</feature>
<organism evidence="13 14">
    <name type="scientific">Thermococcus siculi</name>
    <dbReference type="NCBI Taxonomy" id="72803"/>
    <lineage>
        <taxon>Archaea</taxon>
        <taxon>Methanobacteriati</taxon>
        <taxon>Methanobacteriota</taxon>
        <taxon>Thermococci</taxon>
        <taxon>Thermococcales</taxon>
        <taxon>Thermococcaceae</taxon>
        <taxon>Thermococcus</taxon>
    </lineage>
</organism>
<dbReference type="Pfam" id="PF19306">
    <property type="entry name" value="WHD_Lhr"/>
    <property type="match status" value="1"/>
</dbReference>
<dbReference type="InterPro" id="IPR036844">
    <property type="entry name" value="Hint_dom_sf"/>
</dbReference>